<dbReference type="Gene3D" id="2.60.220.50">
    <property type="match status" value="1"/>
</dbReference>
<feature type="transmembrane region" description="Helical" evidence="8">
    <location>
        <begin position="411"/>
        <end position="432"/>
    </location>
</feature>
<evidence type="ECO:0000256" key="2">
    <source>
        <dbReference type="ARBA" id="ARBA00022692"/>
    </source>
</evidence>
<keyword evidence="12" id="KW-1185">Reference proteome</keyword>
<sequence length="801" mass="89543">MGDSKKNLQNPASPGSSAVVTSAEQISQEVSAKLLSTQNATSGIKAEADSIGFWIDFEPKQNEDQNTNVRLSEAFRRLFGSSISNQIRILSPYYTFPNKEVMPARVTLPPTSMWTTGIPVNSEEEGDFFEDSITLPRAALGTKSVVTNVRYKNLDHSMPTRKSDDRDLPKGVSVRFSKVNSAVLTTSVHPRPDKVILENDPVIIVFKHHREARGNLTENANATQQNETSVPSKKPPPYYRTEKIHCVFWKEGNDEKDGGSWSTDGCIMSSTNETHTVCSCTHLTSFAVLLQIVEYNMEDELSRLHLQVLGIISKVGCVFSLIGVSIMCAAFVKLKFHTDNMKIHFHLGLAVGLADLVFIFEELAEDSRAECILVTILLYYFNMAVLAWMLIEGVHLYSQVVVVFVSARRWVKYYVGAGWGVPLFIMAISMGVRNVELGTYGVCWLSPADNSIWAFAAPALLVILINTVILITVVRVIINLQPAKSNRVKAAKLRNAVKGSIFLFPLLGTTWLFGLLSLSQETLLFQYIFALTNSLQGFFLFVFHCLCNSEVREDARRHKWFGAKKVPLGLGSPPPQSSLLSLSVTNGIRRFRNSISFEMPTSSTGESDNNSEEESSKNGNFGKLLSLFPRVFVAKMPETIEEEINEKDVEGMDTSKPPLVVGKSSPTEENVTEDKKQPEVSERPLQLPGMPVKNDRITLPLETQKKLDQMLSERMANSATKELCKESEMNMKKDVEMPVFDEADEKRKMEMSYDSGLNSIDNESILDEEDDVWMANQQKQLQELQDRSPGLEFPKQADTQN</sequence>
<dbReference type="InterPro" id="IPR017983">
    <property type="entry name" value="GPCR_2_secretin-like_CS"/>
</dbReference>
<evidence type="ECO:0000256" key="8">
    <source>
        <dbReference type="SAM" id="Phobius"/>
    </source>
</evidence>
<feature type="domain" description="GAIN-B" evidence="9">
    <location>
        <begin position="109"/>
        <end position="296"/>
    </location>
</feature>
<dbReference type="Gene3D" id="1.20.1070.10">
    <property type="entry name" value="Rhodopsin 7-helix transmembrane proteins"/>
    <property type="match status" value="1"/>
</dbReference>
<evidence type="ECO:0000259" key="9">
    <source>
        <dbReference type="PROSITE" id="PS50221"/>
    </source>
</evidence>
<feature type="region of interest" description="Disordered" evidence="7">
    <location>
        <begin position="215"/>
        <end position="235"/>
    </location>
</feature>
<dbReference type="InterPro" id="IPR057244">
    <property type="entry name" value="GAIN_B"/>
</dbReference>
<dbReference type="PROSITE" id="PS50261">
    <property type="entry name" value="G_PROTEIN_RECEP_F2_4"/>
    <property type="match status" value="1"/>
</dbReference>
<evidence type="ECO:0000259" key="10">
    <source>
        <dbReference type="PROSITE" id="PS50261"/>
    </source>
</evidence>
<feature type="compositionally biased region" description="Basic and acidic residues" evidence="7">
    <location>
        <begin position="672"/>
        <end position="682"/>
    </location>
</feature>
<feature type="transmembrane region" description="Helical" evidence="8">
    <location>
        <begin position="499"/>
        <end position="518"/>
    </location>
</feature>
<feature type="region of interest" description="Disordered" evidence="7">
    <location>
        <begin position="598"/>
        <end position="619"/>
    </location>
</feature>
<evidence type="ECO:0000256" key="4">
    <source>
        <dbReference type="ARBA" id="ARBA00022989"/>
    </source>
</evidence>
<evidence type="ECO:0000256" key="6">
    <source>
        <dbReference type="ARBA" id="ARBA00023157"/>
    </source>
</evidence>
<dbReference type="PROSITE" id="PS50221">
    <property type="entry name" value="GAIN_B"/>
    <property type="match status" value="1"/>
</dbReference>
<evidence type="ECO:0000256" key="7">
    <source>
        <dbReference type="SAM" id="MobiDB-lite"/>
    </source>
</evidence>
<evidence type="ECO:0000256" key="1">
    <source>
        <dbReference type="ARBA" id="ARBA00004141"/>
    </source>
</evidence>
<accession>A0ABP0GZU7</accession>
<keyword evidence="6" id="KW-1015">Disulfide bond</keyword>
<evidence type="ECO:0000256" key="3">
    <source>
        <dbReference type="ARBA" id="ARBA00022729"/>
    </source>
</evidence>
<feature type="transmembrane region" description="Helical" evidence="8">
    <location>
        <begin position="343"/>
        <end position="360"/>
    </location>
</feature>
<comment type="subcellular location">
    <subcellularLocation>
        <location evidence="1">Membrane</location>
        <topology evidence="1">Multi-pass membrane protein</topology>
    </subcellularLocation>
</comment>
<organism evidence="11 12">
    <name type="scientific">Clavelina lepadiformis</name>
    <name type="common">Light-bulb sea squirt</name>
    <name type="synonym">Ascidia lepadiformis</name>
    <dbReference type="NCBI Taxonomy" id="159417"/>
    <lineage>
        <taxon>Eukaryota</taxon>
        <taxon>Metazoa</taxon>
        <taxon>Chordata</taxon>
        <taxon>Tunicata</taxon>
        <taxon>Ascidiacea</taxon>
        <taxon>Aplousobranchia</taxon>
        <taxon>Clavelinidae</taxon>
        <taxon>Clavelina</taxon>
    </lineage>
</organism>
<protein>
    <submittedName>
        <fullName evidence="11">Uncharacterized protein</fullName>
    </submittedName>
</protein>
<dbReference type="InterPro" id="IPR000832">
    <property type="entry name" value="GPCR_2_secretin-like"/>
</dbReference>
<comment type="caution">
    <text evidence="11">The sequence shown here is derived from an EMBL/GenBank/DDBJ whole genome shotgun (WGS) entry which is preliminary data.</text>
</comment>
<feature type="transmembrane region" description="Helical" evidence="8">
    <location>
        <begin position="452"/>
        <end position="478"/>
    </location>
</feature>
<dbReference type="PANTHER" id="PTHR12011:SF471">
    <property type="entry name" value="G-PROTEIN COUPLED RECEPTORS FAMILY 2 PROFILE 2 DOMAIN-CONTAINING PROTEIN"/>
    <property type="match status" value="1"/>
</dbReference>
<dbReference type="EMBL" id="CAWYQH010000163">
    <property type="protein sequence ID" value="CAK8697267.1"/>
    <property type="molecule type" value="Genomic_DNA"/>
</dbReference>
<dbReference type="InterPro" id="IPR017981">
    <property type="entry name" value="GPCR_2-like_7TM"/>
</dbReference>
<feature type="region of interest" description="Disordered" evidence="7">
    <location>
        <begin position="776"/>
        <end position="801"/>
    </location>
</feature>
<dbReference type="PROSITE" id="PS00650">
    <property type="entry name" value="G_PROTEIN_RECEP_F2_2"/>
    <property type="match status" value="1"/>
</dbReference>
<dbReference type="PRINTS" id="PR00249">
    <property type="entry name" value="GPCRSECRETIN"/>
</dbReference>
<name>A0ABP0GZU7_CLALP</name>
<feature type="transmembrane region" description="Helical" evidence="8">
    <location>
        <begin position="372"/>
        <end position="391"/>
    </location>
</feature>
<proteinExistence type="predicted"/>
<keyword evidence="4 8" id="KW-1133">Transmembrane helix</keyword>
<dbReference type="InterPro" id="IPR000203">
    <property type="entry name" value="GPS"/>
</dbReference>
<dbReference type="Pfam" id="PF01825">
    <property type="entry name" value="GPS"/>
    <property type="match status" value="1"/>
</dbReference>
<dbReference type="InterPro" id="IPR046338">
    <property type="entry name" value="GAIN_dom_sf"/>
</dbReference>
<dbReference type="SUPFAM" id="SSF81321">
    <property type="entry name" value="Family A G protein-coupled receptor-like"/>
    <property type="match status" value="1"/>
</dbReference>
<feature type="domain" description="G-protein coupled receptors family 2 profile 2" evidence="10">
    <location>
        <begin position="306"/>
        <end position="548"/>
    </location>
</feature>
<feature type="region of interest" description="Disordered" evidence="7">
    <location>
        <begin position="650"/>
        <end position="693"/>
    </location>
</feature>
<evidence type="ECO:0000313" key="11">
    <source>
        <dbReference type="EMBL" id="CAK8697267.1"/>
    </source>
</evidence>
<feature type="region of interest" description="Disordered" evidence="7">
    <location>
        <begin position="1"/>
        <end position="21"/>
    </location>
</feature>
<keyword evidence="3" id="KW-0732">Signal</keyword>
<keyword evidence="2 8" id="KW-0812">Transmembrane</keyword>
<dbReference type="Pfam" id="PF00002">
    <property type="entry name" value="7tm_2"/>
    <property type="match status" value="1"/>
</dbReference>
<feature type="transmembrane region" description="Helical" evidence="8">
    <location>
        <begin position="308"/>
        <end position="331"/>
    </location>
</feature>
<dbReference type="Proteomes" id="UP001642483">
    <property type="component" value="Unassembled WGS sequence"/>
</dbReference>
<feature type="compositionally biased region" description="Polar residues" evidence="7">
    <location>
        <begin position="7"/>
        <end position="21"/>
    </location>
</feature>
<dbReference type="PANTHER" id="PTHR12011">
    <property type="entry name" value="ADHESION G-PROTEIN COUPLED RECEPTOR"/>
    <property type="match status" value="1"/>
</dbReference>
<keyword evidence="5 8" id="KW-0472">Membrane</keyword>
<feature type="compositionally biased region" description="Polar residues" evidence="7">
    <location>
        <begin position="216"/>
        <end position="231"/>
    </location>
</feature>
<reference evidence="11 12" key="1">
    <citation type="submission" date="2024-02" db="EMBL/GenBank/DDBJ databases">
        <authorList>
            <person name="Daric V."/>
            <person name="Darras S."/>
        </authorList>
    </citation>
    <scope>NUCLEOTIDE SEQUENCE [LARGE SCALE GENOMIC DNA]</scope>
</reference>
<gene>
    <name evidence="11" type="ORF">CVLEPA_LOCUS30527</name>
</gene>
<evidence type="ECO:0000313" key="12">
    <source>
        <dbReference type="Proteomes" id="UP001642483"/>
    </source>
</evidence>
<feature type="transmembrane region" description="Helical" evidence="8">
    <location>
        <begin position="524"/>
        <end position="547"/>
    </location>
</feature>
<evidence type="ECO:0000256" key="5">
    <source>
        <dbReference type="ARBA" id="ARBA00023136"/>
    </source>
</evidence>
<dbReference type="SMART" id="SM00303">
    <property type="entry name" value="GPS"/>
    <property type="match status" value="1"/>
</dbReference>